<dbReference type="AlphaFoldDB" id="A0AAV5M4A6"/>
<keyword evidence="1" id="KW-0812">Transmembrane</keyword>
<organism evidence="2 3">
    <name type="scientific">Rubroshorea leprosula</name>
    <dbReference type="NCBI Taxonomy" id="152421"/>
    <lineage>
        <taxon>Eukaryota</taxon>
        <taxon>Viridiplantae</taxon>
        <taxon>Streptophyta</taxon>
        <taxon>Embryophyta</taxon>
        <taxon>Tracheophyta</taxon>
        <taxon>Spermatophyta</taxon>
        <taxon>Magnoliopsida</taxon>
        <taxon>eudicotyledons</taxon>
        <taxon>Gunneridae</taxon>
        <taxon>Pentapetalae</taxon>
        <taxon>rosids</taxon>
        <taxon>malvids</taxon>
        <taxon>Malvales</taxon>
        <taxon>Dipterocarpaceae</taxon>
        <taxon>Rubroshorea</taxon>
    </lineage>
</organism>
<feature type="transmembrane region" description="Helical" evidence="1">
    <location>
        <begin position="20"/>
        <end position="38"/>
    </location>
</feature>
<evidence type="ECO:0000313" key="3">
    <source>
        <dbReference type="Proteomes" id="UP001054252"/>
    </source>
</evidence>
<protein>
    <submittedName>
        <fullName evidence="2">Uncharacterized protein</fullName>
    </submittedName>
</protein>
<dbReference type="EMBL" id="BPVZ01000184">
    <property type="protein sequence ID" value="GKV44631.1"/>
    <property type="molecule type" value="Genomic_DNA"/>
</dbReference>
<evidence type="ECO:0000256" key="1">
    <source>
        <dbReference type="SAM" id="Phobius"/>
    </source>
</evidence>
<sequence length="74" mass="8535">MEYSSLISHISFSLHFHFLFSHFLSSFSPFNSLFSYLYKSEIKALLRSLVSFSLHISPSRPPCAASIIGDRRMF</sequence>
<keyword evidence="1" id="KW-0472">Membrane</keyword>
<proteinExistence type="predicted"/>
<evidence type="ECO:0000313" key="2">
    <source>
        <dbReference type="EMBL" id="GKV44631.1"/>
    </source>
</evidence>
<comment type="caution">
    <text evidence="2">The sequence shown here is derived from an EMBL/GenBank/DDBJ whole genome shotgun (WGS) entry which is preliminary data.</text>
</comment>
<keyword evidence="3" id="KW-1185">Reference proteome</keyword>
<gene>
    <name evidence="2" type="ORF">SLEP1_g51793</name>
</gene>
<dbReference type="Proteomes" id="UP001054252">
    <property type="component" value="Unassembled WGS sequence"/>
</dbReference>
<name>A0AAV5M4A6_9ROSI</name>
<accession>A0AAV5M4A6</accession>
<keyword evidence="1" id="KW-1133">Transmembrane helix</keyword>
<reference evidence="2 3" key="1">
    <citation type="journal article" date="2021" name="Commun. Biol.">
        <title>The genome of Shorea leprosula (Dipterocarpaceae) highlights the ecological relevance of drought in aseasonal tropical rainforests.</title>
        <authorList>
            <person name="Ng K.K.S."/>
            <person name="Kobayashi M.J."/>
            <person name="Fawcett J.A."/>
            <person name="Hatakeyama M."/>
            <person name="Paape T."/>
            <person name="Ng C.H."/>
            <person name="Ang C.C."/>
            <person name="Tnah L.H."/>
            <person name="Lee C.T."/>
            <person name="Nishiyama T."/>
            <person name="Sese J."/>
            <person name="O'Brien M.J."/>
            <person name="Copetti D."/>
            <person name="Mohd Noor M.I."/>
            <person name="Ong R.C."/>
            <person name="Putra M."/>
            <person name="Sireger I.Z."/>
            <person name="Indrioko S."/>
            <person name="Kosugi Y."/>
            <person name="Izuno A."/>
            <person name="Isagi Y."/>
            <person name="Lee S.L."/>
            <person name="Shimizu K.K."/>
        </authorList>
    </citation>
    <scope>NUCLEOTIDE SEQUENCE [LARGE SCALE GENOMIC DNA]</scope>
    <source>
        <strain evidence="2">214</strain>
    </source>
</reference>